<organism evidence="3 4">
    <name type="scientific">Microbacterium aoyamense</name>
    <dbReference type="NCBI Taxonomy" id="344166"/>
    <lineage>
        <taxon>Bacteria</taxon>
        <taxon>Bacillati</taxon>
        <taxon>Actinomycetota</taxon>
        <taxon>Actinomycetes</taxon>
        <taxon>Micrococcales</taxon>
        <taxon>Microbacteriaceae</taxon>
        <taxon>Microbacterium</taxon>
    </lineage>
</organism>
<sequence length="306" mass="32593">MSRRVLAVTGANGFVGAHVAALAAEAGAEVWAIAREDAPRPELAPYASRYYQADLAEEWPAPEGPTAVVHLAGLAAVGPSFDRPQEYLTVNSAIMTTMSESLRTATTAPRVVVVSTGAVYSPPDGEGGVSEDDPLVPGSPYAVAKILVETQADYYARRGLDTVVARPFNHIGPGQSPGFLVPDLALAIESAPSGTAVQVGNIDAARDFTDVRDVARAYLLLAFADDHRHHVYNVASGEAHSGREILEEIARGLGRDVPPLEVDPARLRPNDPARIVGDASRLRSEFGWQPTIGWRRSIEDFLAARA</sequence>
<gene>
    <name evidence="3" type="ORF">GCM10009775_18300</name>
</gene>
<proteinExistence type="inferred from homology"/>
<dbReference type="SUPFAM" id="SSF51735">
    <property type="entry name" value="NAD(P)-binding Rossmann-fold domains"/>
    <property type="match status" value="1"/>
</dbReference>
<dbReference type="InterPro" id="IPR001509">
    <property type="entry name" value="Epimerase_deHydtase"/>
</dbReference>
<keyword evidence="4" id="KW-1185">Reference proteome</keyword>
<dbReference type="Pfam" id="PF01370">
    <property type="entry name" value="Epimerase"/>
    <property type="match status" value="1"/>
</dbReference>
<dbReference type="Gene3D" id="3.40.50.720">
    <property type="entry name" value="NAD(P)-binding Rossmann-like Domain"/>
    <property type="match status" value="1"/>
</dbReference>
<reference evidence="3 4" key="1">
    <citation type="journal article" date="2019" name="Int. J. Syst. Evol. Microbiol.">
        <title>The Global Catalogue of Microorganisms (GCM) 10K type strain sequencing project: providing services to taxonomists for standard genome sequencing and annotation.</title>
        <authorList>
            <consortium name="The Broad Institute Genomics Platform"/>
            <consortium name="The Broad Institute Genome Sequencing Center for Infectious Disease"/>
            <person name="Wu L."/>
            <person name="Ma J."/>
        </authorList>
    </citation>
    <scope>NUCLEOTIDE SEQUENCE [LARGE SCALE GENOMIC DNA]</scope>
    <source>
        <strain evidence="3 4">JCM 14900</strain>
    </source>
</reference>
<evidence type="ECO:0000259" key="2">
    <source>
        <dbReference type="Pfam" id="PF01370"/>
    </source>
</evidence>
<feature type="domain" description="NAD-dependent epimerase/dehydratase" evidence="2">
    <location>
        <begin position="7"/>
        <end position="235"/>
    </location>
</feature>
<evidence type="ECO:0000313" key="4">
    <source>
        <dbReference type="Proteomes" id="UP001501343"/>
    </source>
</evidence>
<comment type="caution">
    <text evidence="3">The sequence shown here is derived from an EMBL/GenBank/DDBJ whole genome shotgun (WGS) entry which is preliminary data.</text>
</comment>
<protein>
    <submittedName>
        <fullName evidence="3">GDP-mannose 4,6-dehydratase</fullName>
    </submittedName>
</protein>
<dbReference type="InterPro" id="IPR036291">
    <property type="entry name" value="NAD(P)-bd_dom_sf"/>
</dbReference>
<dbReference type="Gene3D" id="3.90.25.10">
    <property type="entry name" value="UDP-galactose 4-epimerase, domain 1"/>
    <property type="match status" value="1"/>
</dbReference>
<name>A0ABN2PN20_9MICO</name>
<dbReference type="EMBL" id="BAAAOF010000003">
    <property type="protein sequence ID" value="GAA1926470.1"/>
    <property type="molecule type" value="Genomic_DNA"/>
</dbReference>
<dbReference type="RefSeq" id="WP_248150600.1">
    <property type="nucleotide sequence ID" value="NZ_BAAAOF010000003.1"/>
</dbReference>
<evidence type="ECO:0000256" key="1">
    <source>
        <dbReference type="ARBA" id="ARBA00007637"/>
    </source>
</evidence>
<dbReference type="PANTHER" id="PTHR43000">
    <property type="entry name" value="DTDP-D-GLUCOSE 4,6-DEHYDRATASE-RELATED"/>
    <property type="match status" value="1"/>
</dbReference>
<evidence type="ECO:0000313" key="3">
    <source>
        <dbReference type="EMBL" id="GAA1926470.1"/>
    </source>
</evidence>
<accession>A0ABN2PN20</accession>
<comment type="similarity">
    <text evidence="1">Belongs to the NAD(P)-dependent epimerase/dehydratase family.</text>
</comment>
<dbReference type="Proteomes" id="UP001501343">
    <property type="component" value="Unassembled WGS sequence"/>
</dbReference>